<evidence type="ECO:0000313" key="7">
    <source>
        <dbReference type="Proteomes" id="UP001443914"/>
    </source>
</evidence>
<keyword evidence="3" id="KW-0238">DNA-binding</keyword>
<evidence type="ECO:0000256" key="2">
    <source>
        <dbReference type="ARBA" id="ARBA00005560"/>
    </source>
</evidence>
<protein>
    <recommendedName>
        <fullName evidence="8">TATA-box-binding protein</fullName>
    </recommendedName>
</protein>
<evidence type="ECO:0000256" key="3">
    <source>
        <dbReference type="ARBA" id="ARBA00023125"/>
    </source>
</evidence>
<organism evidence="6 7">
    <name type="scientific">Saponaria officinalis</name>
    <name type="common">Common soapwort</name>
    <name type="synonym">Lychnis saponaria</name>
    <dbReference type="NCBI Taxonomy" id="3572"/>
    <lineage>
        <taxon>Eukaryota</taxon>
        <taxon>Viridiplantae</taxon>
        <taxon>Streptophyta</taxon>
        <taxon>Embryophyta</taxon>
        <taxon>Tracheophyta</taxon>
        <taxon>Spermatophyta</taxon>
        <taxon>Magnoliopsida</taxon>
        <taxon>eudicotyledons</taxon>
        <taxon>Gunneridae</taxon>
        <taxon>Pentapetalae</taxon>
        <taxon>Caryophyllales</taxon>
        <taxon>Caryophyllaceae</taxon>
        <taxon>Caryophylleae</taxon>
        <taxon>Saponaria</taxon>
    </lineage>
</organism>
<dbReference type="HAMAP" id="MF_00408">
    <property type="entry name" value="TATA_bind_prot_arch"/>
    <property type="match status" value="1"/>
</dbReference>
<dbReference type="Proteomes" id="UP001443914">
    <property type="component" value="Unassembled WGS sequence"/>
</dbReference>
<comment type="similarity">
    <text evidence="2">Belongs to the TBP family.</text>
</comment>
<evidence type="ECO:0000313" key="6">
    <source>
        <dbReference type="EMBL" id="KAK9681750.1"/>
    </source>
</evidence>
<accession>A0AAW1HXJ7</accession>
<name>A0AAW1HXJ7_SAPOF</name>
<dbReference type="InterPro" id="IPR012295">
    <property type="entry name" value="TBP_dom_sf"/>
</dbReference>
<evidence type="ECO:0000256" key="1">
    <source>
        <dbReference type="ARBA" id="ARBA00004123"/>
    </source>
</evidence>
<keyword evidence="5" id="KW-0539">Nucleus</keyword>
<dbReference type="CDD" id="cd04516">
    <property type="entry name" value="TBP_eukaryotes"/>
    <property type="match status" value="1"/>
</dbReference>
<dbReference type="PANTHER" id="PTHR10126">
    <property type="entry name" value="TATA-BOX BINDING PROTEIN"/>
    <property type="match status" value="1"/>
</dbReference>
<dbReference type="AlphaFoldDB" id="A0AAW1HXJ7"/>
<keyword evidence="7" id="KW-1185">Reference proteome</keyword>
<reference evidence="6" key="1">
    <citation type="submission" date="2024-03" db="EMBL/GenBank/DDBJ databases">
        <title>WGS assembly of Saponaria officinalis var. Norfolk2.</title>
        <authorList>
            <person name="Jenkins J."/>
            <person name="Shu S."/>
            <person name="Grimwood J."/>
            <person name="Barry K."/>
            <person name="Goodstein D."/>
            <person name="Schmutz J."/>
            <person name="Leebens-Mack J."/>
            <person name="Osbourn A."/>
        </authorList>
    </citation>
    <scope>NUCLEOTIDE SEQUENCE [LARGE SCALE GENOMIC DNA]</scope>
    <source>
        <strain evidence="6">JIC</strain>
    </source>
</reference>
<dbReference type="Pfam" id="PF00352">
    <property type="entry name" value="TBP"/>
    <property type="match status" value="2"/>
</dbReference>
<comment type="subcellular location">
    <subcellularLocation>
        <location evidence="1">Nucleus</location>
    </subcellularLocation>
</comment>
<gene>
    <name evidence="6" type="ORF">RND81_10G025600</name>
</gene>
<dbReference type="FunFam" id="3.30.310.10:FF:000001">
    <property type="entry name" value="TATA-box-binding protein 2"/>
    <property type="match status" value="1"/>
</dbReference>
<comment type="caution">
    <text evidence="6">The sequence shown here is derived from an EMBL/GenBank/DDBJ whole genome shotgun (WGS) entry which is preliminary data.</text>
</comment>
<dbReference type="Gene3D" id="3.30.310.10">
    <property type="entry name" value="TATA-Binding Protein"/>
    <property type="match status" value="2"/>
</dbReference>
<dbReference type="GO" id="GO:0003677">
    <property type="term" value="F:DNA binding"/>
    <property type="evidence" value="ECO:0007669"/>
    <property type="project" value="UniProtKB-KW"/>
</dbReference>
<evidence type="ECO:0000256" key="5">
    <source>
        <dbReference type="ARBA" id="ARBA00023242"/>
    </source>
</evidence>
<keyword evidence="4" id="KW-0804">Transcription</keyword>
<dbReference type="EMBL" id="JBDFQZ010000010">
    <property type="protein sequence ID" value="KAK9681750.1"/>
    <property type="molecule type" value="Genomic_DNA"/>
</dbReference>
<dbReference type="PRINTS" id="PR00686">
    <property type="entry name" value="TIFACTORIID"/>
</dbReference>
<dbReference type="FunFam" id="3.30.310.10:FF:000002">
    <property type="entry name" value="TATA-box-binding protein 2"/>
    <property type="match status" value="1"/>
</dbReference>
<proteinExistence type="inferred from homology"/>
<dbReference type="GO" id="GO:0006352">
    <property type="term" value="P:DNA-templated transcription initiation"/>
    <property type="evidence" value="ECO:0007669"/>
    <property type="project" value="InterPro"/>
</dbReference>
<evidence type="ECO:0008006" key="8">
    <source>
        <dbReference type="Google" id="ProtNLM"/>
    </source>
</evidence>
<dbReference type="GO" id="GO:0005634">
    <property type="term" value="C:nucleus"/>
    <property type="evidence" value="ECO:0007669"/>
    <property type="project" value="UniProtKB-SubCell"/>
</dbReference>
<sequence length="215" mass="24285">MADEELFDGIEAVDMSKHPSGIVPTIQNIVSTENLDCKLNLQAIALHARNAEYNPKRFTAVIMRIRDPKTTALIFSSGRLVCTGAKTESDSKLAARKYARIIEKLGYPASFKDFRIQNIVGSCDVRFSIRLELFQCFCGEFAHYDPELFPGLIYRMVKSKIVMLIFVSGKIVITGAKVREEIYSAFENIFPLINQFKKKTRTDFSEEATTALVCH</sequence>
<dbReference type="InterPro" id="IPR000814">
    <property type="entry name" value="TBP"/>
</dbReference>
<dbReference type="SUPFAM" id="SSF55945">
    <property type="entry name" value="TATA-box binding protein-like"/>
    <property type="match status" value="2"/>
</dbReference>
<evidence type="ECO:0000256" key="4">
    <source>
        <dbReference type="ARBA" id="ARBA00023163"/>
    </source>
</evidence>
<dbReference type="InterPro" id="IPR033710">
    <property type="entry name" value="TBP_eukaryotic"/>
</dbReference>